<sequence length="121" mass="13297">MSEKKTRILIIDDDPEIVSYLTDIFQDAGYETLSAGNGVEGIEVAQTRKPDLITLDMDMPGRGGTLFYVKMRQEPYLAEIPVVVISGVGPRPPALNKSVPVIQKPITPEVVLETVKKMLAK</sequence>
<dbReference type="GO" id="GO:0000160">
    <property type="term" value="P:phosphorelay signal transduction system"/>
    <property type="evidence" value="ECO:0007669"/>
    <property type="project" value="InterPro"/>
</dbReference>
<keyword evidence="1 2" id="KW-0597">Phosphoprotein</keyword>
<dbReference type="Pfam" id="PF00072">
    <property type="entry name" value="Response_reg"/>
    <property type="match status" value="1"/>
</dbReference>
<accession>S7UA05</accession>
<dbReference type="EMBL" id="ATHI01000031">
    <property type="protein sequence ID" value="EPR30739.1"/>
    <property type="molecule type" value="Genomic_DNA"/>
</dbReference>
<dbReference type="RefSeq" id="WP_020888157.1">
    <property type="nucleotide sequence ID" value="NZ_ATHI01000031.1"/>
</dbReference>
<keyword evidence="5" id="KW-1185">Reference proteome</keyword>
<evidence type="ECO:0000256" key="1">
    <source>
        <dbReference type="ARBA" id="ARBA00022553"/>
    </source>
</evidence>
<dbReference type="PANTHER" id="PTHR44591:SF3">
    <property type="entry name" value="RESPONSE REGULATORY DOMAIN-CONTAINING PROTEIN"/>
    <property type="match status" value="1"/>
</dbReference>
<dbReference type="PANTHER" id="PTHR44591">
    <property type="entry name" value="STRESS RESPONSE REGULATOR PROTEIN 1"/>
    <property type="match status" value="1"/>
</dbReference>
<dbReference type="SUPFAM" id="SSF52172">
    <property type="entry name" value="CheY-like"/>
    <property type="match status" value="1"/>
</dbReference>
<evidence type="ECO:0000313" key="4">
    <source>
        <dbReference type="EMBL" id="EPR30739.1"/>
    </source>
</evidence>
<evidence type="ECO:0000256" key="2">
    <source>
        <dbReference type="PROSITE-ProRule" id="PRU00169"/>
    </source>
</evidence>
<protein>
    <submittedName>
        <fullName evidence="4">Response regulator receiver protein</fullName>
    </submittedName>
</protein>
<proteinExistence type="predicted"/>
<comment type="caution">
    <text evidence="4">The sequence shown here is derived from an EMBL/GenBank/DDBJ whole genome shotgun (WGS) entry which is preliminary data.</text>
</comment>
<dbReference type="PATRIC" id="fig|1121439.3.peg.2848"/>
<dbReference type="OrthoDB" id="5295285at2"/>
<dbReference type="Proteomes" id="UP000014975">
    <property type="component" value="Unassembled WGS sequence"/>
</dbReference>
<organism evidence="4 5">
    <name type="scientific">Alkalidesulfovibrio alkalitolerans DSM 16529</name>
    <dbReference type="NCBI Taxonomy" id="1121439"/>
    <lineage>
        <taxon>Bacteria</taxon>
        <taxon>Pseudomonadati</taxon>
        <taxon>Thermodesulfobacteriota</taxon>
        <taxon>Desulfovibrionia</taxon>
        <taxon>Desulfovibrionales</taxon>
        <taxon>Desulfovibrionaceae</taxon>
        <taxon>Alkalidesulfovibrio</taxon>
    </lineage>
</organism>
<evidence type="ECO:0000259" key="3">
    <source>
        <dbReference type="PROSITE" id="PS50110"/>
    </source>
</evidence>
<dbReference type="InterPro" id="IPR050595">
    <property type="entry name" value="Bact_response_regulator"/>
</dbReference>
<dbReference type="STRING" id="1121439.dsat_1461"/>
<dbReference type="PROSITE" id="PS50110">
    <property type="entry name" value="RESPONSE_REGULATORY"/>
    <property type="match status" value="1"/>
</dbReference>
<dbReference type="CDD" id="cd00156">
    <property type="entry name" value="REC"/>
    <property type="match status" value="1"/>
</dbReference>
<dbReference type="InterPro" id="IPR011006">
    <property type="entry name" value="CheY-like_superfamily"/>
</dbReference>
<dbReference type="InterPro" id="IPR001789">
    <property type="entry name" value="Sig_transdc_resp-reg_receiver"/>
</dbReference>
<dbReference type="AlphaFoldDB" id="S7UA05"/>
<dbReference type="Gene3D" id="3.40.50.2300">
    <property type="match status" value="1"/>
</dbReference>
<dbReference type="eggNOG" id="COG0745">
    <property type="taxonomic scope" value="Bacteria"/>
</dbReference>
<feature type="domain" description="Response regulatory" evidence="3">
    <location>
        <begin position="7"/>
        <end position="119"/>
    </location>
</feature>
<feature type="modified residue" description="4-aspartylphosphate" evidence="2">
    <location>
        <position position="56"/>
    </location>
</feature>
<dbReference type="SMART" id="SM00448">
    <property type="entry name" value="REC"/>
    <property type="match status" value="1"/>
</dbReference>
<name>S7UA05_9BACT</name>
<evidence type="ECO:0000313" key="5">
    <source>
        <dbReference type="Proteomes" id="UP000014975"/>
    </source>
</evidence>
<gene>
    <name evidence="4" type="ORF">dsat_1461</name>
</gene>
<reference evidence="4 5" key="1">
    <citation type="journal article" date="2013" name="Genome Announc.">
        <title>Draft genome sequences for three mercury-methylating, sulfate-reducing bacteria.</title>
        <authorList>
            <person name="Brown S.D."/>
            <person name="Hurt R.A.Jr."/>
            <person name="Gilmour C.C."/>
            <person name="Elias D.A."/>
        </authorList>
    </citation>
    <scope>NUCLEOTIDE SEQUENCE [LARGE SCALE GENOMIC DNA]</scope>
    <source>
        <strain evidence="4 5">DSM 16529</strain>
    </source>
</reference>